<accession>A0A7J8TMY3</accession>
<keyword evidence="3" id="KW-1185">Reference proteome</keyword>
<feature type="domain" description="RNase H type-1" evidence="1">
    <location>
        <begin position="76"/>
        <end position="130"/>
    </location>
</feature>
<evidence type="ECO:0000313" key="2">
    <source>
        <dbReference type="EMBL" id="MBA0639493.1"/>
    </source>
</evidence>
<sequence length="209" mass="24381">MLTRLTNSQKKTLFCSIWAIWSDQNKALHEGLHQTVLKTVQFIQKYLGEWERDNSILLGQRIEEERWRPSKGNTAIQWGIERGFRQVEIEGDALSIIKKFQNNEEDKSVLRAYILDIKELSKSFEDCRFKKNPMEKVWEHSVEREASRTKTGRKVMAIIKESLGEWFCDPLFSMQKKRLGLLTKLGIGDIEKGTGSFRKAFILFLGLIL</sequence>
<gene>
    <name evidence="2" type="ORF">Goklo_022526</name>
</gene>
<dbReference type="GO" id="GO:0003676">
    <property type="term" value="F:nucleic acid binding"/>
    <property type="evidence" value="ECO:0007669"/>
    <property type="project" value="InterPro"/>
</dbReference>
<evidence type="ECO:0000313" key="3">
    <source>
        <dbReference type="Proteomes" id="UP000593573"/>
    </source>
</evidence>
<dbReference type="EMBL" id="JABFAB010000001">
    <property type="protein sequence ID" value="MBA0639493.1"/>
    <property type="molecule type" value="Genomic_DNA"/>
</dbReference>
<evidence type="ECO:0000259" key="1">
    <source>
        <dbReference type="Pfam" id="PF13456"/>
    </source>
</evidence>
<reference evidence="2 3" key="1">
    <citation type="journal article" date="2019" name="Genome Biol. Evol.">
        <title>Insights into the evolution of the New World diploid cottons (Gossypium, subgenus Houzingenia) based on genome sequencing.</title>
        <authorList>
            <person name="Grover C.E."/>
            <person name="Arick M.A. 2nd"/>
            <person name="Thrash A."/>
            <person name="Conover J.L."/>
            <person name="Sanders W.S."/>
            <person name="Peterson D.G."/>
            <person name="Frelichowski J.E."/>
            <person name="Scheffler J.A."/>
            <person name="Scheffler B.E."/>
            <person name="Wendel J.F."/>
        </authorList>
    </citation>
    <scope>NUCLEOTIDE SEQUENCE [LARGE SCALE GENOMIC DNA]</scope>
    <source>
        <strain evidence="2">57</strain>
        <tissue evidence="2">Leaf</tissue>
    </source>
</reference>
<dbReference type="Proteomes" id="UP000593573">
    <property type="component" value="Unassembled WGS sequence"/>
</dbReference>
<dbReference type="Pfam" id="PF13456">
    <property type="entry name" value="RVT_3"/>
    <property type="match status" value="1"/>
</dbReference>
<dbReference type="OrthoDB" id="10441393at2759"/>
<proteinExistence type="predicted"/>
<comment type="caution">
    <text evidence="2">The sequence shown here is derived from an EMBL/GenBank/DDBJ whole genome shotgun (WGS) entry which is preliminary data.</text>
</comment>
<dbReference type="AlphaFoldDB" id="A0A7J8TMY3"/>
<dbReference type="GO" id="GO:0004523">
    <property type="term" value="F:RNA-DNA hybrid ribonuclease activity"/>
    <property type="evidence" value="ECO:0007669"/>
    <property type="project" value="InterPro"/>
</dbReference>
<feature type="non-terminal residue" evidence="2">
    <location>
        <position position="1"/>
    </location>
</feature>
<organism evidence="2 3">
    <name type="scientific">Gossypium klotzschianum</name>
    <dbReference type="NCBI Taxonomy" id="34286"/>
    <lineage>
        <taxon>Eukaryota</taxon>
        <taxon>Viridiplantae</taxon>
        <taxon>Streptophyta</taxon>
        <taxon>Embryophyta</taxon>
        <taxon>Tracheophyta</taxon>
        <taxon>Spermatophyta</taxon>
        <taxon>Magnoliopsida</taxon>
        <taxon>eudicotyledons</taxon>
        <taxon>Gunneridae</taxon>
        <taxon>Pentapetalae</taxon>
        <taxon>rosids</taxon>
        <taxon>malvids</taxon>
        <taxon>Malvales</taxon>
        <taxon>Malvaceae</taxon>
        <taxon>Malvoideae</taxon>
        <taxon>Gossypium</taxon>
    </lineage>
</organism>
<name>A0A7J8TMY3_9ROSI</name>
<protein>
    <recommendedName>
        <fullName evidence="1">RNase H type-1 domain-containing protein</fullName>
    </recommendedName>
</protein>
<dbReference type="InterPro" id="IPR002156">
    <property type="entry name" value="RNaseH_domain"/>
</dbReference>